<dbReference type="SUPFAM" id="SSF54928">
    <property type="entry name" value="RNA-binding domain, RBD"/>
    <property type="match status" value="1"/>
</dbReference>
<gene>
    <name evidence="1" type="ORF">V6N11_071183</name>
</gene>
<dbReference type="InterPro" id="IPR012677">
    <property type="entry name" value="Nucleotide-bd_a/b_plait_sf"/>
</dbReference>
<dbReference type="EMBL" id="JBBPBN010000003">
    <property type="protein sequence ID" value="KAK9042828.1"/>
    <property type="molecule type" value="Genomic_DNA"/>
</dbReference>
<accession>A0ABR2TZD3</accession>
<organism evidence="1 2">
    <name type="scientific">Hibiscus sabdariffa</name>
    <name type="common">roselle</name>
    <dbReference type="NCBI Taxonomy" id="183260"/>
    <lineage>
        <taxon>Eukaryota</taxon>
        <taxon>Viridiplantae</taxon>
        <taxon>Streptophyta</taxon>
        <taxon>Embryophyta</taxon>
        <taxon>Tracheophyta</taxon>
        <taxon>Spermatophyta</taxon>
        <taxon>Magnoliopsida</taxon>
        <taxon>eudicotyledons</taxon>
        <taxon>Gunneridae</taxon>
        <taxon>Pentapetalae</taxon>
        <taxon>rosids</taxon>
        <taxon>malvids</taxon>
        <taxon>Malvales</taxon>
        <taxon>Malvaceae</taxon>
        <taxon>Malvoideae</taxon>
        <taxon>Hibiscus</taxon>
    </lineage>
</organism>
<keyword evidence="2" id="KW-1185">Reference proteome</keyword>
<dbReference type="Gene3D" id="3.30.70.330">
    <property type="match status" value="1"/>
</dbReference>
<evidence type="ECO:0008006" key="3">
    <source>
        <dbReference type="Google" id="ProtNLM"/>
    </source>
</evidence>
<dbReference type="InterPro" id="IPR035979">
    <property type="entry name" value="RBD_domain_sf"/>
</dbReference>
<evidence type="ECO:0000313" key="2">
    <source>
        <dbReference type="Proteomes" id="UP001396334"/>
    </source>
</evidence>
<sequence>MAGSSSVFQKRRGFSVFVDNVSKRIHYFTLREAFSAYGEIVDVYVAYRSKRRSWRRTTDSRSFKDVLLNVAPKVKKSSLHDEKGLNTASFGLESRNSEVVSVHPKPTVAVDPKWRISIKKEEMN</sequence>
<comment type="caution">
    <text evidence="1">The sequence shown here is derived from an EMBL/GenBank/DDBJ whole genome shotgun (WGS) entry which is preliminary data.</text>
</comment>
<proteinExistence type="predicted"/>
<protein>
    <recommendedName>
        <fullName evidence="3">Nucleotide-binding alpha-beta plait domain-containing protein</fullName>
    </recommendedName>
</protein>
<dbReference type="Proteomes" id="UP001396334">
    <property type="component" value="Unassembled WGS sequence"/>
</dbReference>
<reference evidence="1 2" key="1">
    <citation type="journal article" date="2024" name="G3 (Bethesda)">
        <title>Genome assembly of Hibiscus sabdariffa L. provides insights into metabolisms of medicinal natural products.</title>
        <authorList>
            <person name="Kim T."/>
        </authorList>
    </citation>
    <scope>NUCLEOTIDE SEQUENCE [LARGE SCALE GENOMIC DNA]</scope>
    <source>
        <strain evidence="1">TK-2024</strain>
        <tissue evidence="1">Old leaves</tissue>
    </source>
</reference>
<name>A0ABR2TZD3_9ROSI</name>
<evidence type="ECO:0000313" key="1">
    <source>
        <dbReference type="EMBL" id="KAK9042828.1"/>
    </source>
</evidence>